<dbReference type="GO" id="GO:0006511">
    <property type="term" value="P:ubiquitin-dependent protein catabolic process"/>
    <property type="evidence" value="ECO:0007669"/>
    <property type="project" value="TreeGrafter"/>
</dbReference>
<dbReference type="AlphaFoldDB" id="A0A814FCQ0"/>
<evidence type="ECO:0000256" key="4">
    <source>
        <dbReference type="PROSITE-ProRule" id="PRU00175"/>
    </source>
</evidence>
<evidence type="ECO:0000313" key="7">
    <source>
        <dbReference type="EMBL" id="CAF1029136.1"/>
    </source>
</evidence>
<keyword evidence="3" id="KW-0862">Zinc</keyword>
<dbReference type="InterPro" id="IPR013083">
    <property type="entry name" value="Znf_RING/FYVE/PHD"/>
</dbReference>
<evidence type="ECO:0000256" key="3">
    <source>
        <dbReference type="ARBA" id="ARBA00022833"/>
    </source>
</evidence>
<evidence type="ECO:0000256" key="2">
    <source>
        <dbReference type="ARBA" id="ARBA00022771"/>
    </source>
</evidence>
<dbReference type="InterPro" id="IPR051438">
    <property type="entry name" value="RNF_E3_ubiq-protein_ligase"/>
</dbReference>
<gene>
    <name evidence="7" type="ORF">EDS130_LOCUS16316</name>
    <name evidence="6" type="ORF">XAT740_LOCUS12299</name>
</gene>
<proteinExistence type="predicted"/>
<dbReference type="EMBL" id="CAJNOR010000693">
    <property type="protein sequence ID" value="CAF0983307.1"/>
    <property type="molecule type" value="Genomic_DNA"/>
</dbReference>
<dbReference type="GO" id="GO:0008270">
    <property type="term" value="F:zinc ion binding"/>
    <property type="evidence" value="ECO:0007669"/>
    <property type="project" value="UniProtKB-KW"/>
</dbReference>
<dbReference type="EMBL" id="CAJNOJ010000070">
    <property type="protein sequence ID" value="CAF1029136.1"/>
    <property type="molecule type" value="Genomic_DNA"/>
</dbReference>
<dbReference type="OrthoDB" id="654191at2759"/>
<dbReference type="SMART" id="SM00184">
    <property type="entry name" value="RING"/>
    <property type="match status" value="1"/>
</dbReference>
<reference evidence="6" key="1">
    <citation type="submission" date="2021-02" db="EMBL/GenBank/DDBJ databases">
        <authorList>
            <person name="Nowell W R."/>
        </authorList>
    </citation>
    <scope>NUCLEOTIDE SEQUENCE</scope>
</reference>
<name>A0A814FCQ0_ADIRI</name>
<dbReference type="GO" id="GO:0000209">
    <property type="term" value="P:protein polyubiquitination"/>
    <property type="evidence" value="ECO:0007669"/>
    <property type="project" value="TreeGrafter"/>
</dbReference>
<accession>A0A814FCQ0</accession>
<protein>
    <recommendedName>
        <fullName evidence="5">RING-type domain-containing protein</fullName>
    </recommendedName>
</protein>
<dbReference type="SUPFAM" id="SSF57850">
    <property type="entry name" value="RING/U-box"/>
    <property type="match status" value="1"/>
</dbReference>
<dbReference type="Proteomes" id="UP000663852">
    <property type="component" value="Unassembled WGS sequence"/>
</dbReference>
<dbReference type="PANTHER" id="PTHR46016:SF1">
    <property type="entry name" value="RING-TYPE DOMAIN-CONTAINING PROTEIN"/>
    <property type="match status" value="1"/>
</dbReference>
<evidence type="ECO:0000313" key="6">
    <source>
        <dbReference type="EMBL" id="CAF0983307.1"/>
    </source>
</evidence>
<organism evidence="6 8">
    <name type="scientific">Adineta ricciae</name>
    <name type="common">Rotifer</name>
    <dbReference type="NCBI Taxonomy" id="249248"/>
    <lineage>
        <taxon>Eukaryota</taxon>
        <taxon>Metazoa</taxon>
        <taxon>Spiralia</taxon>
        <taxon>Gnathifera</taxon>
        <taxon>Rotifera</taxon>
        <taxon>Eurotatoria</taxon>
        <taxon>Bdelloidea</taxon>
        <taxon>Adinetida</taxon>
        <taxon>Adinetidae</taxon>
        <taxon>Adineta</taxon>
    </lineage>
</organism>
<evidence type="ECO:0000259" key="5">
    <source>
        <dbReference type="PROSITE" id="PS50089"/>
    </source>
</evidence>
<keyword evidence="1" id="KW-0479">Metal-binding</keyword>
<dbReference type="Pfam" id="PF13639">
    <property type="entry name" value="zf-RING_2"/>
    <property type="match status" value="1"/>
</dbReference>
<dbReference type="PANTHER" id="PTHR46016">
    <property type="entry name" value="ZINC FINGER, RING/FYVE/PHD-TYPE"/>
    <property type="match status" value="1"/>
</dbReference>
<sequence length="270" mass="31550">MATASKSLMNTYEYMNESAIDKELKCTICTEPFLKPVSLSCQHTFCCECIEQWLDKNCSCPICRECFHLKEETYSPINTQIVNNQLDRLLVRCNQCQQENIARGNFRDHESKCTKKLVACSAADIHCLWRGPRDEQELHVKTCVFQQVRPIVDHLQIQLDSSLKIQEKLEEKLEKQSNDIEFLFAFINQGHTMNKECTKLHGRCQYALRYPNKNKLQFECTVCKSAIRRRHVALHTCSLNDLIQCICESCYEKQYPILEEDEEEDDDDNC</sequence>
<dbReference type="PROSITE" id="PS00518">
    <property type="entry name" value="ZF_RING_1"/>
    <property type="match status" value="1"/>
</dbReference>
<comment type="caution">
    <text evidence="6">The sequence shown here is derived from an EMBL/GenBank/DDBJ whole genome shotgun (WGS) entry which is preliminary data.</text>
</comment>
<dbReference type="Gene3D" id="3.30.40.10">
    <property type="entry name" value="Zinc/RING finger domain, C3HC4 (zinc finger)"/>
    <property type="match status" value="2"/>
</dbReference>
<evidence type="ECO:0000313" key="8">
    <source>
        <dbReference type="Proteomes" id="UP000663828"/>
    </source>
</evidence>
<dbReference type="InterPro" id="IPR001841">
    <property type="entry name" value="Znf_RING"/>
</dbReference>
<dbReference type="Proteomes" id="UP000663828">
    <property type="component" value="Unassembled WGS sequence"/>
</dbReference>
<feature type="domain" description="RING-type" evidence="5">
    <location>
        <begin position="26"/>
        <end position="64"/>
    </location>
</feature>
<keyword evidence="8" id="KW-1185">Reference proteome</keyword>
<dbReference type="InterPro" id="IPR017907">
    <property type="entry name" value="Znf_RING_CS"/>
</dbReference>
<dbReference type="PROSITE" id="PS50089">
    <property type="entry name" value="ZF_RING_2"/>
    <property type="match status" value="1"/>
</dbReference>
<dbReference type="GO" id="GO:0061630">
    <property type="term" value="F:ubiquitin protein ligase activity"/>
    <property type="evidence" value="ECO:0007669"/>
    <property type="project" value="TreeGrafter"/>
</dbReference>
<keyword evidence="2 4" id="KW-0863">Zinc-finger</keyword>
<evidence type="ECO:0000256" key="1">
    <source>
        <dbReference type="ARBA" id="ARBA00022723"/>
    </source>
</evidence>